<evidence type="ECO:0000256" key="3">
    <source>
        <dbReference type="ARBA" id="ARBA00023125"/>
    </source>
</evidence>
<dbReference type="OrthoDB" id="9803735at2"/>
<dbReference type="Pfam" id="PF03466">
    <property type="entry name" value="LysR_substrate"/>
    <property type="match status" value="1"/>
</dbReference>
<dbReference type="RefSeq" id="WP_077275691.1">
    <property type="nucleotide sequence ID" value="NZ_CP019609.1"/>
</dbReference>
<dbReference type="GO" id="GO:0005829">
    <property type="term" value="C:cytosol"/>
    <property type="evidence" value="ECO:0007669"/>
    <property type="project" value="TreeGrafter"/>
</dbReference>
<dbReference type="KEGG" id="vpi:BW732_04710"/>
<dbReference type="SUPFAM" id="SSF46785">
    <property type="entry name" value="Winged helix' DNA-binding domain"/>
    <property type="match status" value="1"/>
</dbReference>
<dbReference type="PROSITE" id="PS50931">
    <property type="entry name" value="HTH_LYSR"/>
    <property type="match status" value="1"/>
</dbReference>
<keyword evidence="6" id="KW-1185">Reference proteome</keyword>
<name>A0A1Q2D5M9_9ENTE</name>
<dbReference type="InterPro" id="IPR000847">
    <property type="entry name" value="LysR_HTH_N"/>
</dbReference>
<evidence type="ECO:0000256" key="2">
    <source>
        <dbReference type="ARBA" id="ARBA00023015"/>
    </source>
</evidence>
<dbReference type="Proteomes" id="UP000188246">
    <property type="component" value="Chromosome"/>
</dbReference>
<dbReference type="Gene3D" id="1.10.10.10">
    <property type="entry name" value="Winged helix-like DNA-binding domain superfamily/Winged helix DNA-binding domain"/>
    <property type="match status" value="1"/>
</dbReference>
<evidence type="ECO:0000256" key="1">
    <source>
        <dbReference type="ARBA" id="ARBA00009437"/>
    </source>
</evidence>
<dbReference type="SUPFAM" id="SSF53850">
    <property type="entry name" value="Periplasmic binding protein-like II"/>
    <property type="match status" value="1"/>
</dbReference>
<dbReference type="InterPro" id="IPR036388">
    <property type="entry name" value="WH-like_DNA-bd_sf"/>
</dbReference>
<dbReference type="GO" id="GO:0003677">
    <property type="term" value="F:DNA binding"/>
    <property type="evidence" value="ECO:0007669"/>
    <property type="project" value="UniProtKB-KW"/>
</dbReference>
<proteinExistence type="inferred from homology"/>
<evidence type="ECO:0000313" key="6">
    <source>
        <dbReference type="Proteomes" id="UP000188246"/>
    </source>
</evidence>
<comment type="similarity">
    <text evidence="1">Belongs to the LysR transcriptional regulatory family.</text>
</comment>
<dbReference type="STRING" id="633807.BW732_04710"/>
<sequence length="312" mass="35787">MDIFQLDYFIKVVESGGSLTLAAKKINISQSALSQLISNFEKEEGVELFYREKGRLTELTDCGQDFYAYALKITQLYNDMYEMVRRASLKKKGQLRIGIPSLILRLYFTSFFTKFIVKNNEVKIEIVEGGSKQLTSLLLKGELDLAVLIEPTFLNQDKFETFPLMSDHIGAFLNASHPLTRLKQLEWKDIEQYPVASFNQNFLSYDLIQQAMKAEKVQLEMKFTSSSWDFLMQVTKESSAIALLPTPLHYYIDDDSTMIPFKKPIPFKTSLCRPIKEDYSSLERYVKGSILTCFANRRATLSTSDESELLGI</sequence>
<dbReference type="Gene3D" id="3.40.190.290">
    <property type="match status" value="1"/>
</dbReference>
<reference evidence="5 6" key="1">
    <citation type="journal article" date="2010" name="Int. J. Syst. Evol. Microbiol.">
        <title>Vagococcus penaei sp. nov., isolated from spoilage microbiota of cooked shrimp (Penaeus vannamei).</title>
        <authorList>
            <person name="Jaffres E."/>
            <person name="Prevost H."/>
            <person name="Rossero A."/>
            <person name="Joffraud J.J."/>
            <person name="Dousset X."/>
        </authorList>
    </citation>
    <scope>NUCLEOTIDE SEQUENCE [LARGE SCALE GENOMIC DNA]</scope>
    <source>
        <strain evidence="5 6">CD276</strain>
    </source>
</reference>
<evidence type="ECO:0000256" key="4">
    <source>
        <dbReference type="ARBA" id="ARBA00023163"/>
    </source>
</evidence>
<keyword evidence="4" id="KW-0804">Transcription</keyword>
<evidence type="ECO:0000313" key="5">
    <source>
        <dbReference type="EMBL" id="AQP53601.1"/>
    </source>
</evidence>
<dbReference type="InterPro" id="IPR036390">
    <property type="entry name" value="WH_DNA-bd_sf"/>
</dbReference>
<dbReference type="InterPro" id="IPR050950">
    <property type="entry name" value="HTH-type_LysR_regulators"/>
</dbReference>
<protein>
    <submittedName>
        <fullName evidence="5">Uncharacterized protein</fullName>
    </submittedName>
</protein>
<dbReference type="PRINTS" id="PR00039">
    <property type="entry name" value="HTHLYSR"/>
</dbReference>
<dbReference type="Pfam" id="PF00126">
    <property type="entry name" value="HTH_1"/>
    <property type="match status" value="1"/>
</dbReference>
<dbReference type="GO" id="GO:0003700">
    <property type="term" value="F:DNA-binding transcription factor activity"/>
    <property type="evidence" value="ECO:0007669"/>
    <property type="project" value="InterPro"/>
</dbReference>
<dbReference type="AlphaFoldDB" id="A0A1Q2D5M9"/>
<dbReference type="EMBL" id="CP019609">
    <property type="protein sequence ID" value="AQP53601.1"/>
    <property type="molecule type" value="Genomic_DNA"/>
</dbReference>
<accession>A0A1Q2D5M9</accession>
<dbReference type="PANTHER" id="PTHR30419:SF8">
    <property type="entry name" value="NITROGEN ASSIMILATION TRANSCRIPTIONAL ACTIVATOR-RELATED"/>
    <property type="match status" value="1"/>
</dbReference>
<organism evidence="5 6">
    <name type="scientific">Vagococcus penaei</name>
    <dbReference type="NCBI Taxonomy" id="633807"/>
    <lineage>
        <taxon>Bacteria</taxon>
        <taxon>Bacillati</taxon>
        <taxon>Bacillota</taxon>
        <taxon>Bacilli</taxon>
        <taxon>Lactobacillales</taxon>
        <taxon>Enterococcaceae</taxon>
        <taxon>Vagococcus</taxon>
    </lineage>
</organism>
<gene>
    <name evidence="5" type="ORF">BW732_04710</name>
</gene>
<keyword evidence="2" id="KW-0805">Transcription regulation</keyword>
<dbReference type="PANTHER" id="PTHR30419">
    <property type="entry name" value="HTH-TYPE TRANSCRIPTIONAL REGULATOR YBHD"/>
    <property type="match status" value="1"/>
</dbReference>
<dbReference type="InterPro" id="IPR005119">
    <property type="entry name" value="LysR_subst-bd"/>
</dbReference>
<keyword evidence="3" id="KW-0238">DNA-binding</keyword>